<name>A0A7I8IC14_SPIIN</name>
<evidence type="ECO:0000313" key="1">
    <source>
        <dbReference type="EMBL" id="CAA2615117.1"/>
    </source>
</evidence>
<sequence length="116" mass="12771">MARARLNPILAQDQPPPVIEEVPHLNTIQLMNVVQVKAIHEALMKLLFVEAIINSTPMKALVDLGATHNFLLEKEAHCLGLSLICTNNKIKAINSKAQTSVGLAQHVKTQMGTWED</sequence>
<dbReference type="EMBL" id="LR743588">
    <property type="protein sequence ID" value="CAA2615117.1"/>
    <property type="molecule type" value="Genomic_DNA"/>
</dbReference>
<dbReference type="Proteomes" id="UP001189122">
    <property type="component" value="Unassembled WGS sequence"/>
</dbReference>
<evidence type="ECO:0000313" key="2">
    <source>
        <dbReference type="Proteomes" id="UP001189122"/>
    </source>
</evidence>
<accession>A0A7I8IC14</accession>
<proteinExistence type="predicted"/>
<dbReference type="Gene3D" id="2.40.70.10">
    <property type="entry name" value="Acid Proteases"/>
    <property type="match status" value="1"/>
</dbReference>
<protein>
    <submittedName>
        <fullName evidence="1">Uncharacterized protein</fullName>
    </submittedName>
</protein>
<organism evidence="1">
    <name type="scientific">Spirodela intermedia</name>
    <name type="common">Intermediate duckweed</name>
    <dbReference type="NCBI Taxonomy" id="51605"/>
    <lineage>
        <taxon>Eukaryota</taxon>
        <taxon>Viridiplantae</taxon>
        <taxon>Streptophyta</taxon>
        <taxon>Embryophyta</taxon>
        <taxon>Tracheophyta</taxon>
        <taxon>Spermatophyta</taxon>
        <taxon>Magnoliopsida</taxon>
        <taxon>Liliopsida</taxon>
        <taxon>Araceae</taxon>
        <taxon>Lemnoideae</taxon>
        <taxon>Spirodela</taxon>
    </lineage>
</organism>
<dbReference type="SUPFAM" id="SSF50630">
    <property type="entry name" value="Acid proteases"/>
    <property type="match status" value="1"/>
</dbReference>
<dbReference type="InterPro" id="IPR021109">
    <property type="entry name" value="Peptidase_aspartic_dom_sf"/>
</dbReference>
<gene>
    <name evidence="1" type="ORF">SI7747_01001473</name>
</gene>
<keyword evidence="2" id="KW-1185">Reference proteome</keyword>
<dbReference type="AlphaFoldDB" id="A0A7I8IC14"/>
<reference evidence="1 2" key="1">
    <citation type="submission" date="2019-12" db="EMBL/GenBank/DDBJ databases">
        <authorList>
            <person name="Scholz U."/>
            <person name="Mascher M."/>
            <person name="Fiebig A."/>
        </authorList>
    </citation>
    <scope>NUCLEOTIDE SEQUENCE</scope>
</reference>
<dbReference type="EMBL" id="CACRZD030000001">
    <property type="protein sequence ID" value="CAA6654883.1"/>
    <property type="molecule type" value="Genomic_DNA"/>
</dbReference>